<reference evidence="3" key="1">
    <citation type="journal article" date="2017" name="Nat. Ecol. Evol.">
        <title>Genome expansion and lineage-specific genetic innovations in the forest pathogenic fungi Armillaria.</title>
        <authorList>
            <person name="Sipos G."/>
            <person name="Prasanna A.N."/>
            <person name="Walter M.C."/>
            <person name="O'Connor E."/>
            <person name="Balint B."/>
            <person name="Krizsan K."/>
            <person name="Kiss B."/>
            <person name="Hess J."/>
            <person name="Varga T."/>
            <person name="Slot J."/>
            <person name="Riley R."/>
            <person name="Boka B."/>
            <person name="Rigling D."/>
            <person name="Barry K."/>
            <person name="Lee J."/>
            <person name="Mihaltcheva S."/>
            <person name="LaButti K."/>
            <person name="Lipzen A."/>
            <person name="Waldron R."/>
            <person name="Moloney N.M."/>
            <person name="Sperisen C."/>
            <person name="Kredics L."/>
            <person name="Vagvoelgyi C."/>
            <person name="Patrignani A."/>
            <person name="Fitzpatrick D."/>
            <person name="Nagy I."/>
            <person name="Doyle S."/>
            <person name="Anderson J.B."/>
            <person name="Grigoriev I.V."/>
            <person name="Gueldener U."/>
            <person name="Muensterkoetter M."/>
            <person name="Nagy L.G."/>
        </authorList>
    </citation>
    <scope>NUCLEOTIDE SEQUENCE [LARGE SCALE GENOMIC DNA]</scope>
    <source>
        <strain evidence="3">C18/9</strain>
    </source>
</reference>
<name>A0A284RME1_ARMOS</name>
<dbReference type="EMBL" id="FUEG01000011">
    <property type="protein sequence ID" value="SJL09929.1"/>
    <property type="molecule type" value="Genomic_DNA"/>
</dbReference>
<evidence type="ECO:0000313" key="3">
    <source>
        <dbReference type="Proteomes" id="UP000219338"/>
    </source>
</evidence>
<organism evidence="2 3">
    <name type="scientific">Armillaria ostoyae</name>
    <name type="common">Armillaria root rot fungus</name>
    <dbReference type="NCBI Taxonomy" id="47428"/>
    <lineage>
        <taxon>Eukaryota</taxon>
        <taxon>Fungi</taxon>
        <taxon>Dikarya</taxon>
        <taxon>Basidiomycota</taxon>
        <taxon>Agaricomycotina</taxon>
        <taxon>Agaricomycetes</taxon>
        <taxon>Agaricomycetidae</taxon>
        <taxon>Agaricales</taxon>
        <taxon>Marasmiineae</taxon>
        <taxon>Physalacriaceae</taxon>
        <taxon>Armillaria</taxon>
    </lineage>
</organism>
<protein>
    <submittedName>
        <fullName evidence="2">Uncharacterized protein</fullName>
    </submittedName>
</protein>
<dbReference type="Proteomes" id="UP000219338">
    <property type="component" value="Unassembled WGS sequence"/>
</dbReference>
<keyword evidence="3" id="KW-1185">Reference proteome</keyword>
<feature type="region of interest" description="Disordered" evidence="1">
    <location>
        <begin position="17"/>
        <end position="47"/>
    </location>
</feature>
<evidence type="ECO:0000256" key="1">
    <source>
        <dbReference type="SAM" id="MobiDB-lite"/>
    </source>
</evidence>
<sequence length="161" mass="17284">MVHAECQRLANADVPEDSPFPPCAESDDTFGSTCPRGGPSAPSPQAKKRINFPVFSHHASTLSPEFTLMTTFISIQGFAGSCPGLAFCSFLSSSLHRVFPAQASDDKDPPTVPSKIASCESTRRTTRGIMSTPMYIVEPFVIGPSTGFDSILTRMPGHWTS</sequence>
<proteinExistence type="predicted"/>
<evidence type="ECO:0000313" key="2">
    <source>
        <dbReference type="EMBL" id="SJL09929.1"/>
    </source>
</evidence>
<accession>A0A284RME1</accession>
<gene>
    <name evidence="2" type="ORF">ARMOST_13311</name>
</gene>
<dbReference type="AlphaFoldDB" id="A0A284RME1"/>